<keyword evidence="11" id="KW-1185">Reference proteome</keyword>
<dbReference type="PANTHER" id="PTHR30330">
    <property type="entry name" value="AGSS FAMILY TRANSPORTER, SODIUM-ALANINE"/>
    <property type="match status" value="1"/>
</dbReference>
<dbReference type="PROSITE" id="PS00873">
    <property type="entry name" value="NA_ALANINE_SYMP"/>
    <property type="match status" value="1"/>
</dbReference>
<evidence type="ECO:0000256" key="3">
    <source>
        <dbReference type="ARBA" id="ARBA00022448"/>
    </source>
</evidence>
<evidence type="ECO:0000256" key="9">
    <source>
        <dbReference type="RuleBase" id="RU363064"/>
    </source>
</evidence>
<feature type="transmembrane region" description="Helical" evidence="9">
    <location>
        <begin position="213"/>
        <end position="233"/>
    </location>
</feature>
<feature type="transmembrane region" description="Helical" evidence="9">
    <location>
        <begin position="145"/>
        <end position="164"/>
    </location>
</feature>
<dbReference type="PANTHER" id="PTHR30330:SF3">
    <property type="entry name" value="TRANSCRIPTIONAL REGULATOR, LRP FAMILY"/>
    <property type="match status" value="1"/>
</dbReference>
<dbReference type="OrthoDB" id="9804874at2"/>
<keyword evidence="5 9" id="KW-0812">Transmembrane</keyword>
<dbReference type="Proteomes" id="UP000192731">
    <property type="component" value="Unassembled WGS sequence"/>
</dbReference>
<feature type="transmembrane region" description="Helical" evidence="9">
    <location>
        <begin position="184"/>
        <end position="201"/>
    </location>
</feature>
<dbReference type="EMBL" id="FWWT01000013">
    <property type="protein sequence ID" value="SMB87287.1"/>
    <property type="molecule type" value="Genomic_DNA"/>
</dbReference>
<dbReference type="RefSeq" id="WP_084052658.1">
    <property type="nucleotide sequence ID" value="NZ_FWWT01000013.1"/>
</dbReference>
<evidence type="ECO:0000313" key="10">
    <source>
        <dbReference type="EMBL" id="SMB87287.1"/>
    </source>
</evidence>
<evidence type="ECO:0000256" key="2">
    <source>
        <dbReference type="ARBA" id="ARBA00009261"/>
    </source>
</evidence>
<proteinExistence type="inferred from homology"/>
<keyword evidence="6 9" id="KW-0769">Symport</keyword>
<name>A0A1W1V1N5_DESTI</name>
<evidence type="ECO:0000256" key="8">
    <source>
        <dbReference type="ARBA" id="ARBA00023136"/>
    </source>
</evidence>
<feature type="transmembrane region" description="Helical" evidence="9">
    <location>
        <begin position="15"/>
        <end position="38"/>
    </location>
</feature>
<reference evidence="10 11" key="1">
    <citation type="submission" date="2017-04" db="EMBL/GenBank/DDBJ databases">
        <authorList>
            <person name="Afonso C.L."/>
            <person name="Miller P.J."/>
            <person name="Scott M.A."/>
            <person name="Spackman E."/>
            <person name="Goraichik I."/>
            <person name="Dimitrov K.M."/>
            <person name="Suarez D.L."/>
            <person name="Swayne D.E."/>
        </authorList>
    </citation>
    <scope>NUCLEOTIDE SEQUENCE [LARGE SCALE GENOMIC DNA]</scope>
    <source>
        <strain evidence="10 11">DSM 11270</strain>
    </source>
</reference>
<comment type="subcellular location">
    <subcellularLocation>
        <location evidence="1 9">Cell membrane</location>
        <topology evidence="1 9">Multi-pass membrane protein</topology>
    </subcellularLocation>
</comment>
<dbReference type="NCBIfam" id="TIGR00835">
    <property type="entry name" value="agcS"/>
    <property type="match status" value="1"/>
</dbReference>
<feature type="transmembrane region" description="Helical" evidence="9">
    <location>
        <begin position="239"/>
        <end position="262"/>
    </location>
</feature>
<organism evidence="10 11">
    <name type="scientific">Desulfonispora thiosulfatigenes DSM 11270</name>
    <dbReference type="NCBI Taxonomy" id="656914"/>
    <lineage>
        <taxon>Bacteria</taxon>
        <taxon>Bacillati</taxon>
        <taxon>Bacillota</taxon>
        <taxon>Clostridia</taxon>
        <taxon>Eubacteriales</taxon>
        <taxon>Peptococcaceae</taxon>
        <taxon>Desulfonispora</taxon>
    </lineage>
</organism>
<keyword evidence="8 9" id="KW-0472">Membrane</keyword>
<keyword evidence="7 9" id="KW-1133">Transmembrane helix</keyword>
<dbReference type="InterPro" id="IPR001463">
    <property type="entry name" value="Na/Ala_symport"/>
</dbReference>
<dbReference type="AlphaFoldDB" id="A0A1W1V1N5"/>
<sequence>MDQFTQIAVAVSNFAWGPIMVSLLVGTGLYLTLGTGVIQIRKLFVSLKLLFTNTKTTGEGDISPFAALMTSLASTIGTGNIAGVSTAITFGGPGAIFWMWITAAVGGATQFAEAVLSITYRETNEWGFKSGGPMYYIKNGLGKRWYWLGAVFAFFGLIACFGPGTLVQANSLAEVVNSSWGVSPWITGSVIAVATGLVLIGGIKSIGSVAGKVVPVMSLVYIVGALVILAFNVDKIPHAFGMIFESAFSGHAVQGGLLGTIIRYGVSRGVFSNEAGLGTGAIAHGAASTSDPVKQGLIGSLGAFIDTIVVCTMTALVILTSPFVNIGPDGIMQLLASDGAMYPVSMRADLAAQGIDFITGAALTSQAFHVGLPGPGDLLILFGLVFFSYSTILGWYYYGAKCLEYLVGLRGVNLYKWLWVAMCLVGAVIKLDIVWAVSDAFNGLMIIPNLIALVLLSPIVFKVVRRYDFKNMKMDDSKEMQELLKFKS</sequence>
<dbReference type="Pfam" id="PF01235">
    <property type="entry name" value="Na_Ala_symp"/>
    <property type="match status" value="1"/>
</dbReference>
<dbReference type="PRINTS" id="PR00175">
    <property type="entry name" value="NAALASMPORT"/>
</dbReference>
<evidence type="ECO:0000313" key="11">
    <source>
        <dbReference type="Proteomes" id="UP000192731"/>
    </source>
</evidence>
<feature type="transmembrane region" description="Helical" evidence="9">
    <location>
        <begin position="443"/>
        <end position="464"/>
    </location>
</feature>
<protein>
    <submittedName>
        <fullName evidence="10">Alanine or glycine:cation symporter, AGCS family</fullName>
    </submittedName>
</protein>
<evidence type="ECO:0000256" key="6">
    <source>
        <dbReference type="ARBA" id="ARBA00022847"/>
    </source>
</evidence>
<feature type="transmembrane region" description="Helical" evidence="9">
    <location>
        <begin position="303"/>
        <end position="324"/>
    </location>
</feature>
<dbReference type="GO" id="GO:0005886">
    <property type="term" value="C:plasma membrane"/>
    <property type="evidence" value="ECO:0007669"/>
    <property type="project" value="UniProtKB-SubCell"/>
</dbReference>
<evidence type="ECO:0000256" key="4">
    <source>
        <dbReference type="ARBA" id="ARBA00022475"/>
    </source>
</evidence>
<gene>
    <name evidence="10" type="ORF">SAMN00017405_1269</name>
</gene>
<evidence type="ECO:0000256" key="7">
    <source>
        <dbReference type="ARBA" id="ARBA00022989"/>
    </source>
</evidence>
<keyword evidence="3 9" id="KW-0813">Transport</keyword>
<dbReference type="GO" id="GO:0005283">
    <property type="term" value="F:amino acid:sodium symporter activity"/>
    <property type="evidence" value="ECO:0007669"/>
    <property type="project" value="InterPro"/>
</dbReference>
<dbReference type="FunFam" id="1.20.1740.10:FF:000004">
    <property type="entry name" value="Sodium:alanine symporter family protein"/>
    <property type="match status" value="1"/>
</dbReference>
<keyword evidence="4 9" id="KW-1003">Cell membrane</keyword>
<feature type="transmembrane region" description="Helical" evidence="9">
    <location>
        <begin position="378"/>
        <end position="398"/>
    </location>
</feature>
<accession>A0A1W1V1N5</accession>
<evidence type="ECO:0000256" key="5">
    <source>
        <dbReference type="ARBA" id="ARBA00022692"/>
    </source>
</evidence>
<dbReference type="STRING" id="656914.SAMN00017405_1269"/>
<comment type="similarity">
    <text evidence="2 9">Belongs to the alanine or glycine:cation symporter (AGCS) (TC 2.A.25) family.</text>
</comment>
<dbReference type="Gene3D" id="1.20.1740.10">
    <property type="entry name" value="Amino acid/polyamine transporter I"/>
    <property type="match status" value="1"/>
</dbReference>
<evidence type="ECO:0000256" key="1">
    <source>
        <dbReference type="ARBA" id="ARBA00004651"/>
    </source>
</evidence>
<feature type="transmembrane region" description="Helical" evidence="9">
    <location>
        <begin position="418"/>
        <end position="437"/>
    </location>
</feature>